<dbReference type="EMBL" id="QGKW02001911">
    <property type="protein sequence ID" value="KAF2566448.1"/>
    <property type="molecule type" value="Genomic_DNA"/>
</dbReference>
<proteinExistence type="predicted"/>
<dbReference type="AlphaFoldDB" id="A0A8S9IA15"/>
<dbReference type="Proteomes" id="UP000712281">
    <property type="component" value="Unassembled WGS sequence"/>
</dbReference>
<gene>
    <name evidence="1" type="ORF">F2Q68_00025900</name>
</gene>
<accession>A0A8S9IA15</accession>
<evidence type="ECO:0000313" key="2">
    <source>
        <dbReference type="Proteomes" id="UP000712281"/>
    </source>
</evidence>
<sequence>MDEEKRERERGTKRESLVVKSGVRRSVGAIAGARFFQIKSTGPCLLLVSSGFRLSELWSASNRRGSVPGVTTRLREGWRGQDISSSSSISGRRRLSQIRRRRSFGSVAGKLFQFRRHRL</sequence>
<name>A0A8S9IA15_BRACR</name>
<evidence type="ECO:0000313" key="1">
    <source>
        <dbReference type="EMBL" id="KAF2566448.1"/>
    </source>
</evidence>
<comment type="caution">
    <text evidence="1">The sequence shown here is derived from an EMBL/GenBank/DDBJ whole genome shotgun (WGS) entry which is preliminary data.</text>
</comment>
<organism evidence="1 2">
    <name type="scientific">Brassica cretica</name>
    <name type="common">Mustard</name>
    <dbReference type="NCBI Taxonomy" id="69181"/>
    <lineage>
        <taxon>Eukaryota</taxon>
        <taxon>Viridiplantae</taxon>
        <taxon>Streptophyta</taxon>
        <taxon>Embryophyta</taxon>
        <taxon>Tracheophyta</taxon>
        <taxon>Spermatophyta</taxon>
        <taxon>Magnoliopsida</taxon>
        <taxon>eudicotyledons</taxon>
        <taxon>Gunneridae</taxon>
        <taxon>Pentapetalae</taxon>
        <taxon>rosids</taxon>
        <taxon>malvids</taxon>
        <taxon>Brassicales</taxon>
        <taxon>Brassicaceae</taxon>
        <taxon>Brassiceae</taxon>
        <taxon>Brassica</taxon>
    </lineage>
</organism>
<protein>
    <submittedName>
        <fullName evidence="1">Uncharacterized protein</fullName>
    </submittedName>
</protein>
<reference evidence="1" key="1">
    <citation type="submission" date="2019-12" db="EMBL/GenBank/DDBJ databases">
        <title>Genome sequencing and annotation of Brassica cretica.</title>
        <authorList>
            <person name="Studholme D.J."/>
            <person name="Sarris P.F."/>
        </authorList>
    </citation>
    <scope>NUCLEOTIDE SEQUENCE</scope>
    <source>
        <strain evidence="1">PFS-001/15</strain>
        <tissue evidence="1">Leaf</tissue>
    </source>
</reference>